<evidence type="ECO:0000313" key="2">
    <source>
        <dbReference type="EMBL" id="CAD7400438.1"/>
    </source>
</evidence>
<protein>
    <submittedName>
        <fullName evidence="2">Uncharacterized protein</fullName>
    </submittedName>
</protein>
<sequence length="507" mass="56280">MEGDWKTHPQLIGPDSSPDIHVIGKVASQSVKDKGVMIKFVLRVELEEVNQHLRVGRVENHLGKTTPVHPTEIRISISPSSAVNLNMTSALANYATEAVDILPLLRNFRGSHTQTITDKVGRNEIKLICSEIHTAKKVLNCSHETELTTFQTHCFTDMTGNTRDRTCGRNFDHLTTELVTRLMFKWSMLSQPHQFANPRPIRSIILGLQHPQLPPPHPCCLYVHLSLFTVIPSRIVLKRKRTVSWKGEDEIEARIGEVELKEANPHLRGGRVENHLGTPPPVHPNEIRTLISPSSAVGLNTTSALANYATEAVALPCCSIFENRGGDVGMQSVHLLTPLHLPCSPIRRCLYAQFCTPLVKVKPLERTASYYPFGLYALSTNYANGLVIGKVGLEEVNPHLRGGRVENHLGKATPSSPDRDSNLDLPVLRSQAQHDKRVSQLRHRGGTTHAPGWEGEPGAAASSPSYKSCWLEGLCPSRTIAQSSHIFFIHLRFRPRWDFLGTAVDEG</sequence>
<accession>A0A7R9GXK2</accession>
<name>A0A7R9GXK2_TIMCR</name>
<feature type="region of interest" description="Disordered" evidence="1">
    <location>
        <begin position="433"/>
        <end position="459"/>
    </location>
</feature>
<dbReference type="AlphaFoldDB" id="A0A7R9GXK2"/>
<organism evidence="2">
    <name type="scientific">Timema cristinae</name>
    <name type="common">Walking stick</name>
    <dbReference type="NCBI Taxonomy" id="61476"/>
    <lineage>
        <taxon>Eukaryota</taxon>
        <taxon>Metazoa</taxon>
        <taxon>Ecdysozoa</taxon>
        <taxon>Arthropoda</taxon>
        <taxon>Hexapoda</taxon>
        <taxon>Insecta</taxon>
        <taxon>Pterygota</taxon>
        <taxon>Neoptera</taxon>
        <taxon>Polyneoptera</taxon>
        <taxon>Phasmatodea</taxon>
        <taxon>Timematodea</taxon>
        <taxon>Timematoidea</taxon>
        <taxon>Timematidae</taxon>
        <taxon>Timema</taxon>
    </lineage>
</organism>
<evidence type="ECO:0000256" key="1">
    <source>
        <dbReference type="SAM" id="MobiDB-lite"/>
    </source>
</evidence>
<feature type="compositionally biased region" description="Low complexity" evidence="1">
    <location>
        <begin position="450"/>
        <end position="459"/>
    </location>
</feature>
<dbReference type="EMBL" id="OC318074">
    <property type="protein sequence ID" value="CAD7400438.1"/>
    <property type="molecule type" value="Genomic_DNA"/>
</dbReference>
<proteinExistence type="predicted"/>
<reference evidence="2" key="1">
    <citation type="submission" date="2020-11" db="EMBL/GenBank/DDBJ databases">
        <authorList>
            <person name="Tran Van P."/>
        </authorList>
    </citation>
    <scope>NUCLEOTIDE SEQUENCE</scope>
</reference>
<feature type="region of interest" description="Disordered" evidence="1">
    <location>
        <begin position="404"/>
        <end position="423"/>
    </location>
</feature>
<gene>
    <name evidence="2" type="ORF">TCEB3V08_LOCUS5527</name>
</gene>